<dbReference type="NCBIfam" id="NF038048">
    <property type="entry name" value="DIP1984_fam"/>
    <property type="match status" value="1"/>
</dbReference>
<dbReference type="AlphaFoldDB" id="A0A3Q9V0R8"/>
<organism evidence="1 2">
    <name type="scientific">Rathayibacter festucae DSM 15932</name>
    <dbReference type="NCBI Taxonomy" id="1328866"/>
    <lineage>
        <taxon>Bacteria</taxon>
        <taxon>Bacillati</taxon>
        <taxon>Actinomycetota</taxon>
        <taxon>Actinomycetes</taxon>
        <taxon>Micrococcales</taxon>
        <taxon>Microbacteriaceae</taxon>
        <taxon>Rathayibacter</taxon>
    </lineage>
</organism>
<dbReference type="Proteomes" id="UP000285317">
    <property type="component" value="Chromosome"/>
</dbReference>
<evidence type="ECO:0008006" key="3">
    <source>
        <dbReference type="Google" id="ProtNLM"/>
    </source>
</evidence>
<evidence type="ECO:0000313" key="1">
    <source>
        <dbReference type="EMBL" id="AZZ53666.1"/>
    </source>
</evidence>
<dbReference type="Pfam" id="PF20935">
    <property type="entry name" value="DUF6847"/>
    <property type="match status" value="1"/>
</dbReference>
<dbReference type="EMBL" id="CP028137">
    <property type="protein sequence ID" value="AZZ53666.1"/>
    <property type="molecule type" value="Genomic_DNA"/>
</dbReference>
<dbReference type="CDD" id="cd12208">
    <property type="entry name" value="DIP1984-like"/>
    <property type="match status" value="1"/>
</dbReference>
<name>A0A3Q9V0R8_9MICO</name>
<protein>
    <recommendedName>
        <fullName evidence="3">DIP1984 family protein</fullName>
    </recommendedName>
</protein>
<dbReference type="KEGG" id="rfs:C1I64_17575"/>
<gene>
    <name evidence="1" type="ORF">C1I64_17575</name>
</gene>
<proteinExistence type="predicted"/>
<reference evidence="1 2" key="1">
    <citation type="submission" date="2018-03" db="EMBL/GenBank/DDBJ databases">
        <title>Bacteriophage NCPPB3778 and a type I-E CRISPR drive the evolution of the US Biological Select Agent, Rathayibacter toxicus.</title>
        <authorList>
            <person name="Davis E.W.II."/>
            <person name="Tabima J.F."/>
            <person name="Weisberg A.J."/>
            <person name="Dantas Lopes L."/>
            <person name="Wiseman M.S."/>
            <person name="Wiseman M.S."/>
            <person name="Pupko T."/>
            <person name="Belcher M.S."/>
            <person name="Sechler A.J."/>
            <person name="Tancos M.A."/>
            <person name="Schroeder B.K."/>
            <person name="Murray T.D."/>
            <person name="Luster D.G."/>
            <person name="Schneider W.L."/>
            <person name="Rogers E."/>
            <person name="Andreote F.D."/>
            <person name="Grunwald N.J."/>
            <person name="Putnam M.L."/>
            <person name="Chang J.H."/>
        </authorList>
    </citation>
    <scope>NUCLEOTIDE SEQUENCE [LARGE SCALE GENOMIC DNA]</scope>
    <source>
        <strain evidence="1 2">DSM 15932</strain>
    </source>
</reference>
<dbReference type="RefSeq" id="WP_127888104.1">
    <property type="nucleotide sequence ID" value="NZ_CP028137.1"/>
</dbReference>
<dbReference type="Gene3D" id="6.10.320.10">
    <property type="match status" value="1"/>
</dbReference>
<dbReference type="InterPro" id="IPR047741">
    <property type="entry name" value="DIP1984-like"/>
</dbReference>
<accession>A0A3Q9V0R8</accession>
<sequence length="154" mass="17207">MKLAEALLERADLQKRIEALQSRIVANASYQEGEEPTEDPSELLAECLRALDALERLVTAVNLTNTTATTPDGVRLTAALARREALRSQHSIVVRATDAAAGDRGYRQLRSELRRLPALPVRELRARADVLARELRDLDAAIQRTNWEVDLLQE</sequence>
<evidence type="ECO:0000313" key="2">
    <source>
        <dbReference type="Proteomes" id="UP000285317"/>
    </source>
</evidence>